<keyword evidence="2" id="KW-1185">Reference proteome</keyword>
<dbReference type="AlphaFoldDB" id="A0A397HCT6"/>
<evidence type="ECO:0000313" key="2">
    <source>
        <dbReference type="Proteomes" id="UP000266861"/>
    </source>
</evidence>
<gene>
    <name evidence="1" type="ORF">Glove_350g24</name>
</gene>
<dbReference type="SUPFAM" id="SSF48403">
    <property type="entry name" value="Ankyrin repeat"/>
    <property type="match status" value="1"/>
</dbReference>
<dbReference type="STRING" id="1348612.A0A397HCT6"/>
<comment type="caution">
    <text evidence="1">The sequence shown here is derived from an EMBL/GenBank/DDBJ whole genome shotgun (WGS) entry which is preliminary data.</text>
</comment>
<dbReference type="OrthoDB" id="10007940at2759"/>
<proteinExistence type="predicted"/>
<reference evidence="1 2" key="1">
    <citation type="submission" date="2018-08" db="EMBL/GenBank/DDBJ databases">
        <title>Genome and evolution of the arbuscular mycorrhizal fungus Diversispora epigaea (formerly Glomus versiforme) and its bacterial endosymbionts.</title>
        <authorList>
            <person name="Sun X."/>
            <person name="Fei Z."/>
            <person name="Harrison M."/>
        </authorList>
    </citation>
    <scope>NUCLEOTIDE SEQUENCE [LARGE SCALE GENOMIC DNA]</scope>
    <source>
        <strain evidence="1 2">IT104</strain>
    </source>
</reference>
<dbReference type="EMBL" id="PQFF01000320">
    <property type="protein sequence ID" value="RHZ60892.1"/>
    <property type="molecule type" value="Genomic_DNA"/>
</dbReference>
<protein>
    <submittedName>
        <fullName evidence="1">Uncharacterized protein</fullName>
    </submittedName>
</protein>
<organism evidence="1 2">
    <name type="scientific">Diversispora epigaea</name>
    <dbReference type="NCBI Taxonomy" id="1348612"/>
    <lineage>
        <taxon>Eukaryota</taxon>
        <taxon>Fungi</taxon>
        <taxon>Fungi incertae sedis</taxon>
        <taxon>Mucoromycota</taxon>
        <taxon>Glomeromycotina</taxon>
        <taxon>Glomeromycetes</taxon>
        <taxon>Diversisporales</taxon>
        <taxon>Diversisporaceae</taxon>
        <taxon>Diversispora</taxon>
    </lineage>
</organism>
<accession>A0A397HCT6</accession>
<dbReference type="InterPro" id="IPR036770">
    <property type="entry name" value="Ankyrin_rpt-contain_sf"/>
</dbReference>
<sequence length="160" mass="18446">MHISTLNVLLDITKNFLDRIGFHELHLFFFDENAKIFATDNVSNPFYNRRASIDINRTILHHAVAEGRVNVVKHLLSLPEISFETKNRWSRKPIDDAEMNLGSNDREKELREIVGFKNNINGNNNIIGNSNNNINENYNTEEKIYLIGTACSRNTLEMAQ</sequence>
<evidence type="ECO:0000313" key="1">
    <source>
        <dbReference type="EMBL" id="RHZ60892.1"/>
    </source>
</evidence>
<dbReference type="Proteomes" id="UP000266861">
    <property type="component" value="Unassembled WGS sequence"/>
</dbReference>
<dbReference type="Gene3D" id="1.25.40.20">
    <property type="entry name" value="Ankyrin repeat-containing domain"/>
    <property type="match status" value="1"/>
</dbReference>
<name>A0A397HCT6_9GLOM</name>